<keyword evidence="4" id="KW-1185">Reference proteome</keyword>
<dbReference type="Pfam" id="PF00373">
    <property type="entry name" value="FERM_M"/>
    <property type="match status" value="1"/>
</dbReference>
<dbReference type="InterPro" id="IPR035963">
    <property type="entry name" value="FERM_2"/>
</dbReference>
<dbReference type="Pfam" id="PF24522">
    <property type="entry name" value="KRIT1_FRMD8_FERM_C"/>
    <property type="match status" value="1"/>
</dbReference>
<protein>
    <submittedName>
        <fullName evidence="3">Band 4.1 domain-containing protein</fullName>
    </submittedName>
</protein>
<dbReference type="STRING" id="1054147.F4QBL5"/>
<proteinExistence type="predicted"/>
<gene>
    <name evidence="3" type="primary">frmB</name>
    <name evidence="3" type="ORF">DFA_10861</name>
</gene>
<dbReference type="Gene3D" id="2.30.29.30">
    <property type="entry name" value="Pleckstrin-homology domain (PH domain)/Phosphotyrosine-binding domain (PTB)"/>
    <property type="match status" value="1"/>
</dbReference>
<dbReference type="Gene3D" id="1.20.80.10">
    <property type="match status" value="1"/>
</dbReference>
<dbReference type="InterPro" id="IPR011993">
    <property type="entry name" value="PH-like_dom_sf"/>
</dbReference>
<dbReference type="InterPro" id="IPR014352">
    <property type="entry name" value="FERM/acyl-CoA-bd_prot_sf"/>
</dbReference>
<dbReference type="SUPFAM" id="SSF50729">
    <property type="entry name" value="PH domain-like"/>
    <property type="match status" value="1"/>
</dbReference>
<dbReference type="InterPro" id="IPR051594">
    <property type="entry name" value="KRIT1/FRMD8"/>
</dbReference>
<dbReference type="InterPro" id="IPR000299">
    <property type="entry name" value="FERM_domain"/>
</dbReference>
<dbReference type="Proteomes" id="UP000007797">
    <property type="component" value="Unassembled WGS sequence"/>
</dbReference>
<dbReference type="GeneID" id="14866668"/>
<evidence type="ECO:0000259" key="2">
    <source>
        <dbReference type="PROSITE" id="PS50057"/>
    </source>
</evidence>
<dbReference type="CDD" id="cd14473">
    <property type="entry name" value="FERM_B-lobe"/>
    <property type="match status" value="1"/>
</dbReference>
<sequence length="431" mass="49018">MNHQEMIDAESESSSSSNQVNPIHHDDGSSKTSSPSSSSPNVAMKPNQVILRIYFIDDTHKTLSIDPNTINGEQLWDMVSEKVGINNRDAECFFVWAQSDEIEWLLYNHQKISDVINNWNAIKSRYIDNPNGADSPPLSPGATLKKLTPTLGRKSSSLLESLRGSKKEKEQSKSMSTAVAIEHKSNKVHASFPTLGEVGMFRLVYRATSVLPLQLEKNVSSPEAIHLLYIQAVHHVVQSNYPCEEDIAVKLASIQLQVNVGDNKQEHTMHLRESLNRYIPQHLVSKHTAAEWENIVLPQHVLLRGSNISQLKKAYLESCQRWIYYQSTFFNAKFVPVNTSFFTQDFEGRVRIGINSYGFHIIDPKVMKIVSHNYKDIICWDNTSSSFSIQVMTTNKQNAQKSYMFKTTVGELINDLLHDWHADWEVDMKKN</sequence>
<dbReference type="Gene3D" id="3.10.20.90">
    <property type="entry name" value="Phosphatidylinositol 3-kinase Catalytic Subunit, Chain A, domain 1"/>
    <property type="match status" value="1"/>
</dbReference>
<dbReference type="OMA" id="ECFFVWA"/>
<dbReference type="EMBL" id="GL883028">
    <property type="protein sequence ID" value="EGG14603.1"/>
    <property type="molecule type" value="Genomic_DNA"/>
</dbReference>
<feature type="compositionally biased region" description="Low complexity" evidence="1">
    <location>
        <begin position="30"/>
        <end position="40"/>
    </location>
</feature>
<evidence type="ECO:0000313" key="4">
    <source>
        <dbReference type="Proteomes" id="UP000007797"/>
    </source>
</evidence>
<dbReference type="SUPFAM" id="SSF54236">
    <property type="entry name" value="Ubiquitin-like"/>
    <property type="match status" value="1"/>
</dbReference>
<feature type="region of interest" description="Disordered" evidence="1">
    <location>
        <begin position="1"/>
        <end position="43"/>
    </location>
</feature>
<accession>F4QBL5</accession>
<evidence type="ECO:0000313" key="3">
    <source>
        <dbReference type="EMBL" id="EGG14603.1"/>
    </source>
</evidence>
<organism evidence="3 4">
    <name type="scientific">Cavenderia fasciculata</name>
    <name type="common">Slime mold</name>
    <name type="synonym">Dictyostelium fasciculatum</name>
    <dbReference type="NCBI Taxonomy" id="261658"/>
    <lineage>
        <taxon>Eukaryota</taxon>
        <taxon>Amoebozoa</taxon>
        <taxon>Evosea</taxon>
        <taxon>Eumycetozoa</taxon>
        <taxon>Dictyostelia</taxon>
        <taxon>Acytosteliales</taxon>
        <taxon>Cavenderiaceae</taxon>
        <taxon>Cavenderia</taxon>
    </lineage>
</organism>
<dbReference type="AlphaFoldDB" id="F4QBL5"/>
<dbReference type="PANTHER" id="PTHR13283">
    <property type="entry name" value="KREV INTERACTION TRAPPED 1-RELATED"/>
    <property type="match status" value="1"/>
</dbReference>
<dbReference type="PANTHER" id="PTHR13283:SF10">
    <property type="entry name" value="FERM DOMAIN-CONTAINING PROTEIN 8"/>
    <property type="match status" value="1"/>
</dbReference>
<dbReference type="OrthoDB" id="2142533at2759"/>
<name>F4QBL5_CACFS</name>
<dbReference type="InterPro" id="IPR057096">
    <property type="entry name" value="KRIT1_FRMD8_FERM_C"/>
</dbReference>
<dbReference type="InterPro" id="IPR019748">
    <property type="entry name" value="FERM_central"/>
</dbReference>
<reference evidence="4" key="1">
    <citation type="journal article" date="2011" name="Genome Res.">
        <title>Phylogeny-wide analysis of social amoeba genomes highlights ancient origins for complex intercellular communication.</title>
        <authorList>
            <person name="Heidel A.J."/>
            <person name="Lawal H.M."/>
            <person name="Felder M."/>
            <person name="Schilde C."/>
            <person name="Helps N.R."/>
            <person name="Tunggal B."/>
            <person name="Rivero F."/>
            <person name="John U."/>
            <person name="Schleicher M."/>
            <person name="Eichinger L."/>
            <person name="Platzer M."/>
            <person name="Noegel A.A."/>
            <person name="Schaap P."/>
            <person name="Gloeckner G."/>
        </authorList>
    </citation>
    <scope>NUCLEOTIDE SEQUENCE [LARGE SCALE GENOMIC DNA]</scope>
    <source>
        <strain evidence="4">SH3</strain>
    </source>
</reference>
<dbReference type="KEGG" id="dfa:DFA_10861"/>
<dbReference type="SUPFAM" id="SSF47031">
    <property type="entry name" value="Second domain of FERM"/>
    <property type="match status" value="1"/>
</dbReference>
<dbReference type="InterPro" id="IPR019749">
    <property type="entry name" value="Band_41_domain"/>
</dbReference>
<dbReference type="SMART" id="SM00295">
    <property type="entry name" value="B41"/>
    <property type="match status" value="1"/>
</dbReference>
<dbReference type="RefSeq" id="XP_004351111.1">
    <property type="nucleotide sequence ID" value="XM_004351059.1"/>
</dbReference>
<evidence type="ECO:0000256" key="1">
    <source>
        <dbReference type="SAM" id="MobiDB-lite"/>
    </source>
</evidence>
<dbReference type="InterPro" id="IPR029071">
    <property type="entry name" value="Ubiquitin-like_domsf"/>
</dbReference>
<dbReference type="PROSITE" id="PS50057">
    <property type="entry name" value="FERM_3"/>
    <property type="match status" value="1"/>
</dbReference>
<feature type="domain" description="FERM" evidence="2">
    <location>
        <begin position="49"/>
        <end position="431"/>
    </location>
</feature>
<dbReference type="GO" id="GO:0005886">
    <property type="term" value="C:plasma membrane"/>
    <property type="evidence" value="ECO:0007669"/>
    <property type="project" value="TreeGrafter"/>
</dbReference>